<dbReference type="EMBL" id="BGZK01000532">
    <property type="protein sequence ID" value="GBP48864.1"/>
    <property type="molecule type" value="Genomic_DNA"/>
</dbReference>
<accession>A0A4C1WFA9</accession>
<reference evidence="1 2" key="1">
    <citation type="journal article" date="2019" name="Commun. Biol.">
        <title>The bagworm genome reveals a unique fibroin gene that provides high tensile strength.</title>
        <authorList>
            <person name="Kono N."/>
            <person name="Nakamura H."/>
            <person name="Ohtoshi R."/>
            <person name="Tomita M."/>
            <person name="Numata K."/>
            <person name="Arakawa K."/>
        </authorList>
    </citation>
    <scope>NUCLEOTIDE SEQUENCE [LARGE SCALE GENOMIC DNA]</scope>
</reference>
<protein>
    <submittedName>
        <fullName evidence="1">Uncharacterized protein</fullName>
    </submittedName>
</protein>
<comment type="caution">
    <text evidence="1">The sequence shown here is derived from an EMBL/GenBank/DDBJ whole genome shotgun (WGS) entry which is preliminary data.</text>
</comment>
<keyword evidence="2" id="KW-1185">Reference proteome</keyword>
<dbReference type="AlphaFoldDB" id="A0A4C1WFA9"/>
<name>A0A4C1WFA9_EUMVA</name>
<organism evidence="1 2">
    <name type="scientific">Eumeta variegata</name>
    <name type="common">Bagworm moth</name>
    <name type="synonym">Eumeta japonica</name>
    <dbReference type="NCBI Taxonomy" id="151549"/>
    <lineage>
        <taxon>Eukaryota</taxon>
        <taxon>Metazoa</taxon>
        <taxon>Ecdysozoa</taxon>
        <taxon>Arthropoda</taxon>
        <taxon>Hexapoda</taxon>
        <taxon>Insecta</taxon>
        <taxon>Pterygota</taxon>
        <taxon>Neoptera</taxon>
        <taxon>Endopterygota</taxon>
        <taxon>Lepidoptera</taxon>
        <taxon>Glossata</taxon>
        <taxon>Ditrysia</taxon>
        <taxon>Tineoidea</taxon>
        <taxon>Psychidae</taxon>
        <taxon>Oiketicinae</taxon>
        <taxon>Eumeta</taxon>
    </lineage>
</organism>
<sequence>MKYLLSPLISTNDGRIAMVSGACYKISGGVSIAKKNFTVLQLFRSVAHRRRLPALPDSTTHTIGRKVFTINVSMTSVLRRRPARAVAPPLVSPAGAGGGRGSVGTTAARLVSAVAM</sequence>
<gene>
    <name evidence="1" type="ORF">EVAR_98048_1</name>
</gene>
<proteinExistence type="predicted"/>
<evidence type="ECO:0000313" key="1">
    <source>
        <dbReference type="EMBL" id="GBP48864.1"/>
    </source>
</evidence>
<evidence type="ECO:0000313" key="2">
    <source>
        <dbReference type="Proteomes" id="UP000299102"/>
    </source>
</evidence>
<dbReference type="Proteomes" id="UP000299102">
    <property type="component" value="Unassembled WGS sequence"/>
</dbReference>